<name>A0A3P7RNI0_9BILA</name>
<protein>
    <recommendedName>
        <fullName evidence="1">BRO1 domain-containing protein</fullName>
    </recommendedName>
</protein>
<evidence type="ECO:0000259" key="1">
    <source>
        <dbReference type="Pfam" id="PF03097"/>
    </source>
</evidence>
<dbReference type="AlphaFoldDB" id="A0A3P7RNI0"/>
<dbReference type="InterPro" id="IPR038499">
    <property type="entry name" value="BRO1_sf"/>
</dbReference>
<organism evidence="2 3">
    <name type="scientific">Gongylonema pulchrum</name>
    <dbReference type="NCBI Taxonomy" id="637853"/>
    <lineage>
        <taxon>Eukaryota</taxon>
        <taxon>Metazoa</taxon>
        <taxon>Ecdysozoa</taxon>
        <taxon>Nematoda</taxon>
        <taxon>Chromadorea</taxon>
        <taxon>Rhabditida</taxon>
        <taxon>Spirurina</taxon>
        <taxon>Spiruromorpha</taxon>
        <taxon>Spiruroidea</taxon>
        <taxon>Gongylonematidae</taxon>
        <taxon>Gongylonema</taxon>
    </lineage>
</organism>
<dbReference type="Proteomes" id="UP000271098">
    <property type="component" value="Unassembled WGS sequence"/>
</dbReference>
<evidence type="ECO:0000313" key="3">
    <source>
        <dbReference type="Proteomes" id="UP000271098"/>
    </source>
</evidence>
<dbReference type="EMBL" id="UYRT01099827">
    <property type="protein sequence ID" value="VDN42299.1"/>
    <property type="molecule type" value="Genomic_DNA"/>
</dbReference>
<dbReference type="InterPro" id="IPR004328">
    <property type="entry name" value="BRO1_dom"/>
</dbReference>
<evidence type="ECO:0000313" key="2">
    <source>
        <dbReference type="EMBL" id="VDN42299.1"/>
    </source>
</evidence>
<reference evidence="2 3" key="1">
    <citation type="submission" date="2018-11" db="EMBL/GenBank/DDBJ databases">
        <authorList>
            <consortium name="Pathogen Informatics"/>
        </authorList>
    </citation>
    <scope>NUCLEOTIDE SEQUENCE [LARGE SCALE GENOMIC DNA]</scope>
</reference>
<feature type="domain" description="BRO1" evidence="1">
    <location>
        <begin position="1"/>
        <end position="57"/>
    </location>
</feature>
<proteinExistence type="predicted"/>
<dbReference type="Gene3D" id="1.25.40.280">
    <property type="entry name" value="alix/aip1 like domains"/>
    <property type="match status" value="1"/>
</dbReference>
<dbReference type="OrthoDB" id="2141925at2759"/>
<accession>A0A3P7RNI0</accession>
<sequence length="179" mass="20028">MNKMRNRACNQPLDKHQSALDVITRYYDQLVAIENKVPMTATQNPISFKWKDAFDKGSLFFGRASLSTSSSTDLASALNFVPHLPTHAGWARIPQAFLRSYSLPPSSHACRSQAVFIVFLPCSARAMQPAAKKCNDPVCVCVFVYVYVHLHRYFYSATKQAMIPNFCQCVAWVDATPGT</sequence>
<keyword evidence="3" id="KW-1185">Reference proteome</keyword>
<gene>
    <name evidence="2" type="ORF">GPUH_LOCUS24031</name>
</gene>
<dbReference type="Pfam" id="PF03097">
    <property type="entry name" value="BRO1"/>
    <property type="match status" value="1"/>
</dbReference>